<dbReference type="AlphaFoldDB" id="A0A8H2XMQ1"/>
<protein>
    <recommendedName>
        <fullName evidence="2">Metaxin glutathione S-transferase domain-containing protein</fullName>
    </recommendedName>
</protein>
<evidence type="ECO:0000256" key="1">
    <source>
        <dbReference type="SAM" id="MobiDB-lite"/>
    </source>
</evidence>
<feature type="compositionally biased region" description="Basic and acidic residues" evidence="1">
    <location>
        <begin position="129"/>
        <end position="140"/>
    </location>
</feature>
<name>A0A8H2XMQ1_9AGAM</name>
<dbReference type="EMBL" id="CAJMWV010001096">
    <property type="protein sequence ID" value="CAE6426930.1"/>
    <property type="molecule type" value="Genomic_DNA"/>
</dbReference>
<proteinExistence type="predicted"/>
<sequence length="337" mass="36983">MASSTLPIPAPIKKFFSLFPLYRYPANLPPPTPLGRAQGAVLLIGPPAYAKYASDDFELLPGLSHLSADPESLKWQAYLALRNVDNVHVSWKVGPESGIPKLMLPAGSKKPREVDTDSLNESLGNEDAGSEKADISEKDSDQVEVESIREVIDPARIPAWVDAVQGRSVDGLEGFIDAAARDESRAWTALLDGVVRSALLLATPPPPFFESLLRPRPVSITLHSTLSPPPAPLVGLSTPLPLPQSPARVSTRSLKIEFREAMHALDGRLGGDNWFLGSSEPTGLDALLFAYLHCLLDTNDEIRREVTQRPNLANWHHHVKRLVEDRIPPLQEERHTE</sequence>
<feature type="domain" description="Metaxin glutathione S-transferase" evidence="2">
    <location>
        <begin position="259"/>
        <end position="317"/>
    </location>
</feature>
<dbReference type="InterPro" id="IPR033468">
    <property type="entry name" value="Metaxin_GST"/>
</dbReference>
<dbReference type="SUPFAM" id="SSF47616">
    <property type="entry name" value="GST C-terminal domain-like"/>
    <property type="match status" value="1"/>
</dbReference>
<organism evidence="3 4">
    <name type="scientific">Rhizoctonia solani</name>
    <dbReference type="NCBI Taxonomy" id="456999"/>
    <lineage>
        <taxon>Eukaryota</taxon>
        <taxon>Fungi</taxon>
        <taxon>Dikarya</taxon>
        <taxon>Basidiomycota</taxon>
        <taxon>Agaricomycotina</taxon>
        <taxon>Agaricomycetes</taxon>
        <taxon>Cantharellales</taxon>
        <taxon>Ceratobasidiaceae</taxon>
        <taxon>Rhizoctonia</taxon>
    </lineage>
</organism>
<evidence type="ECO:0000313" key="3">
    <source>
        <dbReference type="EMBL" id="CAE6426930.1"/>
    </source>
</evidence>
<feature type="region of interest" description="Disordered" evidence="1">
    <location>
        <begin position="102"/>
        <end position="140"/>
    </location>
</feature>
<gene>
    <name evidence="3" type="ORF">RDB_LOCUS39074</name>
</gene>
<accession>A0A8H2XMQ1</accession>
<evidence type="ECO:0000259" key="2">
    <source>
        <dbReference type="Pfam" id="PF17171"/>
    </source>
</evidence>
<dbReference type="Pfam" id="PF17171">
    <property type="entry name" value="GST_C_6"/>
    <property type="match status" value="1"/>
</dbReference>
<reference evidence="3" key="1">
    <citation type="submission" date="2021-01" db="EMBL/GenBank/DDBJ databases">
        <authorList>
            <person name="Kaushik A."/>
        </authorList>
    </citation>
    <scope>NUCLEOTIDE SEQUENCE</scope>
    <source>
        <strain evidence="3">AG3-1AP</strain>
    </source>
</reference>
<dbReference type="Proteomes" id="UP000663831">
    <property type="component" value="Unassembled WGS sequence"/>
</dbReference>
<comment type="caution">
    <text evidence="3">The sequence shown here is derived from an EMBL/GenBank/DDBJ whole genome shotgun (WGS) entry which is preliminary data.</text>
</comment>
<dbReference type="InterPro" id="IPR036282">
    <property type="entry name" value="Glutathione-S-Trfase_C_sf"/>
</dbReference>
<dbReference type="OrthoDB" id="198787at2759"/>
<evidence type="ECO:0000313" key="4">
    <source>
        <dbReference type="Proteomes" id="UP000663831"/>
    </source>
</evidence>